<evidence type="ECO:0000313" key="8">
    <source>
        <dbReference type="EMBL" id="ORY60660.1"/>
    </source>
</evidence>
<dbReference type="AlphaFoldDB" id="A0A1Y2DN36"/>
<feature type="transmembrane region" description="Helical" evidence="6">
    <location>
        <begin position="26"/>
        <end position="48"/>
    </location>
</feature>
<reference evidence="8 9" key="1">
    <citation type="submission" date="2016-07" db="EMBL/GenBank/DDBJ databases">
        <title>Pervasive Adenine N6-methylation of Active Genes in Fungi.</title>
        <authorList>
            <consortium name="DOE Joint Genome Institute"/>
            <person name="Mondo S.J."/>
            <person name="Dannebaum R.O."/>
            <person name="Kuo R.C."/>
            <person name="Labutti K."/>
            <person name="Haridas S."/>
            <person name="Kuo A."/>
            <person name="Salamov A."/>
            <person name="Ahrendt S.R."/>
            <person name="Lipzen A."/>
            <person name="Sullivan W."/>
            <person name="Andreopoulos W.B."/>
            <person name="Clum A."/>
            <person name="Lindquist E."/>
            <person name="Daum C."/>
            <person name="Ramamoorthy G.K."/>
            <person name="Gryganskyi A."/>
            <person name="Culley D."/>
            <person name="Magnuson J.K."/>
            <person name="James T.Y."/>
            <person name="O'Malley M.A."/>
            <person name="Stajich J.E."/>
            <person name="Spatafora J.W."/>
            <person name="Visel A."/>
            <person name="Grigoriev I.V."/>
        </authorList>
    </citation>
    <scope>NUCLEOTIDE SEQUENCE [LARGE SCALE GENOMIC DNA]</scope>
    <source>
        <strain evidence="8 9">CBS 129021</strain>
    </source>
</reference>
<dbReference type="GO" id="GO:0016020">
    <property type="term" value="C:membrane"/>
    <property type="evidence" value="ECO:0007669"/>
    <property type="project" value="UniProtKB-SubCell"/>
</dbReference>
<name>A0A1Y2DN36_9PEZI</name>
<dbReference type="OrthoDB" id="4525788at2759"/>
<keyword evidence="9" id="KW-1185">Reference proteome</keyword>
<comment type="similarity">
    <text evidence="5">Belongs to the SAT4 family.</text>
</comment>
<evidence type="ECO:0000256" key="2">
    <source>
        <dbReference type="ARBA" id="ARBA00022692"/>
    </source>
</evidence>
<feature type="transmembrane region" description="Helical" evidence="6">
    <location>
        <begin position="60"/>
        <end position="86"/>
    </location>
</feature>
<feature type="transmembrane region" description="Helical" evidence="6">
    <location>
        <begin position="258"/>
        <end position="279"/>
    </location>
</feature>
<dbReference type="Pfam" id="PF20684">
    <property type="entry name" value="Fung_rhodopsin"/>
    <property type="match status" value="1"/>
</dbReference>
<gene>
    <name evidence="8" type="ORF">BCR38DRAFT_44073</name>
</gene>
<evidence type="ECO:0000256" key="3">
    <source>
        <dbReference type="ARBA" id="ARBA00022989"/>
    </source>
</evidence>
<comment type="subcellular location">
    <subcellularLocation>
        <location evidence="1">Membrane</location>
        <topology evidence="1">Multi-pass membrane protein</topology>
    </subcellularLocation>
</comment>
<feature type="domain" description="Rhodopsin" evidence="7">
    <location>
        <begin position="44"/>
        <end position="285"/>
    </location>
</feature>
<dbReference type="PANTHER" id="PTHR33048:SF129">
    <property type="entry name" value="INTEGRAL MEMBRANE PROTEIN-RELATED"/>
    <property type="match status" value="1"/>
</dbReference>
<dbReference type="InterPro" id="IPR052337">
    <property type="entry name" value="SAT4-like"/>
</dbReference>
<evidence type="ECO:0000256" key="4">
    <source>
        <dbReference type="ARBA" id="ARBA00023136"/>
    </source>
</evidence>
<dbReference type="RefSeq" id="XP_040712887.1">
    <property type="nucleotide sequence ID" value="XM_040860726.1"/>
</dbReference>
<dbReference type="GeneID" id="63776938"/>
<sequence length="439" mass="48931">MLIPPLDVLASWPKANYTDPVTRSQAGVVVEIIFCFLATAILAIRVYTRTYLSKAFGIDDILILAAYVPALIFGICCLYGEFHLGWDRHAWDLTHATISNSLKMGMTVYVLFEVATTVVKLSILATTLRLLGTADKTKTKAIIYLSGAFIILQGAAFALVTIFQCRPVSDYWTLSFNHQNCVNETAHFLTGGILNTVTDFLVVILPIQTVMGLNIPSKQLYIVISLFCAAFMACIAGAVRTYYTYRFTTFYDRTWEAYPVWISSSVELYTGIICASVPVTKRFFSTRADGSSRIAEANTQSLSASPHRPSWPSLHIKQSFRDLKSGLYRDGYVGDNPSLAYRLGALKSPWYGERQQLGEKLSRWTNILLPARNAISRGTCVPRENNSRQQLRPQEETLAPREAVAVDLPDYPRASLPSGFYYGHTVSEQKSAKYPRTSG</sequence>
<keyword evidence="4 6" id="KW-0472">Membrane</keyword>
<dbReference type="InterPro" id="IPR049326">
    <property type="entry name" value="Rhodopsin_dom_fungi"/>
</dbReference>
<organism evidence="8 9">
    <name type="scientific">Pseudomassariella vexata</name>
    <dbReference type="NCBI Taxonomy" id="1141098"/>
    <lineage>
        <taxon>Eukaryota</taxon>
        <taxon>Fungi</taxon>
        <taxon>Dikarya</taxon>
        <taxon>Ascomycota</taxon>
        <taxon>Pezizomycotina</taxon>
        <taxon>Sordariomycetes</taxon>
        <taxon>Xylariomycetidae</taxon>
        <taxon>Amphisphaeriales</taxon>
        <taxon>Pseudomassariaceae</taxon>
        <taxon>Pseudomassariella</taxon>
    </lineage>
</organism>
<dbReference type="EMBL" id="MCFJ01000011">
    <property type="protein sequence ID" value="ORY60660.1"/>
    <property type="molecule type" value="Genomic_DNA"/>
</dbReference>
<dbReference type="STRING" id="1141098.A0A1Y2DN36"/>
<feature type="transmembrane region" description="Helical" evidence="6">
    <location>
        <begin position="143"/>
        <end position="165"/>
    </location>
</feature>
<protein>
    <recommendedName>
        <fullName evidence="7">Rhodopsin domain-containing protein</fullName>
    </recommendedName>
</protein>
<feature type="transmembrane region" description="Helical" evidence="6">
    <location>
        <begin position="106"/>
        <end position="131"/>
    </location>
</feature>
<keyword evidence="3 6" id="KW-1133">Transmembrane helix</keyword>
<dbReference type="InParanoid" id="A0A1Y2DN36"/>
<evidence type="ECO:0000256" key="5">
    <source>
        <dbReference type="ARBA" id="ARBA00038359"/>
    </source>
</evidence>
<proteinExistence type="inferred from homology"/>
<feature type="transmembrane region" description="Helical" evidence="6">
    <location>
        <begin position="185"/>
        <end position="207"/>
    </location>
</feature>
<evidence type="ECO:0000259" key="7">
    <source>
        <dbReference type="Pfam" id="PF20684"/>
    </source>
</evidence>
<evidence type="ECO:0000313" key="9">
    <source>
        <dbReference type="Proteomes" id="UP000193689"/>
    </source>
</evidence>
<comment type="caution">
    <text evidence="8">The sequence shown here is derived from an EMBL/GenBank/DDBJ whole genome shotgun (WGS) entry which is preliminary data.</text>
</comment>
<dbReference type="PANTHER" id="PTHR33048">
    <property type="entry name" value="PTH11-LIKE INTEGRAL MEMBRANE PROTEIN (AFU_ORTHOLOGUE AFUA_5G11245)"/>
    <property type="match status" value="1"/>
</dbReference>
<keyword evidence="2 6" id="KW-0812">Transmembrane</keyword>
<accession>A0A1Y2DN36</accession>
<evidence type="ECO:0000256" key="6">
    <source>
        <dbReference type="SAM" id="Phobius"/>
    </source>
</evidence>
<feature type="transmembrane region" description="Helical" evidence="6">
    <location>
        <begin position="219"/>
        <end position="238"/>
    </location>
</feature>
<dbReference type="Proteomes" id="UP000193689">
    <property type="component" value="Unassembled WGS sequence"/>
</dbReference>
<evidence type="ECO:0000256" key="1">
    <source>
        <dbReference type="ARBA" id="ARBA00004141"/>
    </source>
</evidence>